<sequence length="108" mass="12300">MGIGADLQPWELELSEPSTPESEMVIQFSARYGKSRRKDTDQVRSEPAQPDPETCDKLFIVSHASLPITSDEPPPDTTLGYYSTIERYDLYGFENSTQARYSCPKRDY</sequence>
<feature type="region of interest" description="Disordered" evidence="1">
    <location>
        <begin position="1"/>
        <end position="54"/>
    </location>
</feature>
<keyword evidence="4" id="KW-1185">Reference proteome</keyword>
<dbReference type="Proteomes" id="UP000325313">
    <property type="component" value="Unassembled WGS sequence"/>
</dbReference>
<dbReference type="Proteomes" id="UP000324748">
    <property type="component" value="Unassembled WGS sequence"/>
</dbReference>
<dbReference type="EMBL" id="VSWC01000067">
    <property type="protein sequence ID" value="KAA1096211.1"/>
    <property type="molecule type" value="Genomic_DNA"/>
</dbReference>
<comment type="caution">
    <text evidence="2">The sequence shown here is derived from an EMBL/GenBank/DDBJ whole genome shotgun (WGS) entry which is preliminary data.</text>
</comment>
<name>A0A5B0P434_PUCGR</name>
<organism evidence="2 4">
    <name type="scientific">Puccinia graminis f. sp. tritici</name>
    <dbReference type="NCBI Taxonomy" id="56615"/>
    <lineage>
        <taxon>Eukaryota</taxon>
        <taxon>Fungi</taxon>
        <taxon>Dikarya</taxon>
        <taxon>Basidiomycota</taxon>
        <taxon>Pucciniomycotina</taxon>
        <taxon>Pucciniomycetes</taxon>
        <taxon>Pucciniales</taxon>
        <taxon>Pucciniaceae</taxon>
        <taxon>Puccinia</taxon>
    </lineage>
</organism>
<evidence type="ECO:0000313" key="2">
    <source>
        <dbReference type="EMBL" id="KAA1096211.1"/>
    </source>
</evidence>
<evidence type="ECO:0000313" key="4">
    <source>
        <dbReference type="Proteomes" id="UP000324748"/>
    </source>
</evidence>
<evidence type="ECO:0000313" key="3">
    <source>
        <dbReference type="EMBL" id="KAA1099085.1"/>
    </source>
</evidence>
<gene>
    <name evidence="2" type="ORF">PGT21_008349</name>
    <name evidence="3" type="ORF">PGTUg99_015480</name>
</gene>
<proteinExistence type="predicted"/>
<dbReference type="EMBL" id="VDEP01000343">
    <property type="protein sequence ID" value="KAA1099085.1"/>
    <property type="molecule type" value="Genomic_DNA"/>
</dbReference>
<feature type="compositionally biased region" description="Low complexity" evidence="1">
    <location>
        <begin position="11"/>
        <end position="23"/>
    </location>
</feature>
<reference evidence="4 5" key="1">
    <citation type="submission" date="2019-05" db="EMBL/GenBank/DDBJ databases">
        <title>Emergence of the Ug99 lineage of the wheat stem rust pathogen through somatic hybridization.</title>
        <authorList>
            <person name="Li F."/>
            <person name="Upadhyaya N.M."/>
            <person name="Sperschneider J."/>
            <person name="Matny O."/>
            <person name="Nguyen-Phuc H."/>
            <person name="Mago R."/>
            <person name="Raley C."/>
            <person name="Miller M.E."/>
            <person name="Silverstein K.A.T."/>
            <person name="Henningsen E."/>
            <person name="Hirsch C.D."/>
            <person name="Visser B."/>
            <person name="Pretorius Z.A."/>
            <person name="Steffenson B.J."/>
            <person name="Schwessinger B."/>
            <person name="Dodds P.N."/>
            <person name="Figueroa M."/>
        </authorList>
    </citation>
    <scope>NUCLEOTIDE SEQUENCE [LARGE SCALE GENOMIC DNA]</scope>
    <source>
        <strain evidence="2">21-0</strain>
        <strain evidence="3 5">Ug99</strain>
    </source>
</reference>
<evidence type="ECO:0000256" key="1">
    <source>
        <dbReference type="SAM" id="MobiDB-lite"/>
    </source>
</evidence>
<dbReference type="AlphaFoldDB" id="A0A5B0P434"/>
<protein>
    <submittedName>
        <fullName evidence="2">Uncharacterized protein</fullName>
    </submittedName>
</protein>
<accession>A0A5B0P434</accession>
<evidence type="ECO:0000313" key="5">
    <source>
        <dbReference type="Proteomes" id="UP000325313"/>
    </source>
</evidence>